<keyword evidence="2" id="KW-0813">Transport</keyword>
<dbReference type="AlphaFoldDB" id="A0A1E4RKR3"/>
<protein>
    <recommendedName>
        <fullName evidence="7">Mitochondrial outer membrane transport complex Sam37/metaxin N-terminal domain-containing protein</fullName>
    </recommendedName>
</protein>
<sequence>MLELHVWGVKEQISVISPESLASSWLIGTHLKAHKVSYKIVTSCNTNMSNSEVLPLLICTETRAKYEGYSRIAEYISEKYPDGESQFLPDTQLDKRQQLINASLISYVENKVKYLNEYNLYINTRNYEKYTRKLFQHYFPFPMMYNQPLKFYHNAQEEVRMVGLTANKVGFFSMSGNLEEVIPETEYFNEANSSDVEDNSEGEDEVAITTLHEKQILANSKKKSLVRELKNSMKCLNSINHYITHILDLFKDLRPESESCFSYLFSESNQLSSSELLLLAYIQCLNHDDLPDKFISNYLQLKFPKFVDFTSTTTKDLNKFLQPSQFRDPQGDETPSLWNEIKYLLGLITY</sequence>
<evidence type="ECO:0000256" key="1">
    <source>
        <dbReference type="ARBA" id="ARBA00004294"/>
    </source>
</evidence>
<dbReference type="RefSeq" id="XP_020076858.1">
    <property type="nucleotide sequence ID" value="XM_020218561.1"/>
</dbReference>
<dbReference type="OrthoDB" id="5835136at2759"/>
<reference evidence="9" key="1">
    <citation type="submission" date="2016-05" db="EMBL/GenBank/DDBJ databases">
        <title>Comparative genomics of biotechnologically important yeasts.</title>
        <authorList>
            <consortium name="DOE Joint Genome Institute"/>
            <person name="Riley R."/>
            <person name="Haridas S."/>
            <person name="Wolfe K.H."/>
            <person name="Lopes M.R."/>
            <person name="Hittinger C.T."/>
            <person name="Goker M."/>
            <person name="Salamov A."/>
            <person name="Wisecaver J."/>
            <person name="Long T.M."/>
            <person name="Aerts A.L."/>
            <person name="Barry K."/>
            <person name="Choi C."/>
            <person name="Clum A."/>
            <person name="Coughlan A.Y."/>
            <person name="Deshpande S."/>
            <person name="Douglass A.P."/>
            <person name="Hanson S.J."/>
            <person name="Klenk H.-P."/>
            <person name="Labutti K."/>
            <person name="Lapidus A."/>
            <person name="Lindquist E."/>
            <person name="Lipzen A."/>
            <person name="Meier-Kolthoff J.P."/>
            <person name="Ohm R.A."/>
            <person name="Otillar R.P."/>
            <person name="Pangilinan J."/>
            <person name="Peng Y."/>
            <person name="Rokas A."/>
            <person name="Rosa C.A."/>
            <person name="Scheuner C."/>
            <person name="Sibirny A.A."/>
            <person name="Slot J.C."/>
            <person name="Stielow J.B."/>
            <person name="Sun H."/>
            <person name="Kurtzman C.P."/>
            <person name="Blackwell M."/>
            <person name="Grigoriev I.V."/>
            <person name="Jeffries T.W."/>
        </authorList>
    </citation>
    <scope>NUCLEOTIDE SEQUENCE [LARGE SCALE GENOMIC DNA]</scope>
    <source>
        <strain evidence="9">NRRL Y-1933</strain>
    </source>
</reference>
<dbReference type="GO" id="GO:0015031">
    <property type="term" value="P:protein transport"/>
    <property type="evidence" value="ECO:0007669"/>
    <property type="project" value="UniProtKB-KW"/>
</dbReference>
<evidence type="ECO:0000259" key="7">
    <source>
        <dbReference type="Pfam" id="PF10568"/>
    </source>
</evidence>
<evidence type="ECO:0000256" key="4">
    <source>
        <dbReference type="ARBA" id="ARBA00022927"/>
    </source>
</evidence>
<dbReference type="PANTHER" id="PTHR12289:SF41">
    <property type="entry name" value="FAILED AXON CONNECTIONS-RELATED"/>
    <property type="match status" value="1"/>
</dbReference>
<dbReference type="PANTHER" id="PTHR12289">
    <property type="entry name" value="METAXIN RELATED"/>
    <property type="match status" value="1"/>
</dbReference>
<dbReference type="Proteomes" id="UP000095085">
    <property type="component" value="Unassembled WGS sequence"/>
</dbReference>
<proteinExistence type="predicted"/>
<dbReference type="GO" id="GO:0001401">
    <property type="term" value="C:SAM complex"/>
    <property type="evidence" value="ECO:0007669"/>
    <property type="project" value="InterPro"/>
</dbReference>
<keyword evidence="4" id="KW-0653">Protein transport</keyword>
<name>A0A1E4RKR3_9ASCO</name>
<dbReference type="InterPro" id="IPR050931">
    <property type="entry name" value="Mito_Protein_Transport_Metaxin"/>
</dbReference>
<gene>
    <name evidence="8" type="ORF">HYPBUDRAFT_107542</name>
</gene>
<dbReference type="STRING" id="984485.A0A1E4RKR3"/>
<evidence type="ECO:0000313" key="8">
    <source>
        <dbReference type="EMBL" id="ODV67791.1"/>
    </source>
</evidence>
<evidence type="ECO:0000256" key="3">
    <source>
        <dbReference type="ARBA" id="ARBA00022787"/>
    </source>
</evidence>
<evidence type="ECO:0000256" key="5">
    <source>
        <dbReference type="ARBA" id="ARBA00023128"/>
    </source>
</evidence>
<evidence type="ECO:0000256" key="6">
    <source>
        <dbReference type="ARBA" id="ARBA00023136"/>
    </source>
</evidence>
<keyword evidence="9" id="KW-1185">Reference proteome</keyword>
<organism evidence="8 9">
    <name type="scientific">Hyphopichia burtonii NRRL Y-1933</name>
    <dbReference type="NCBI Taxonomy" id="984485"/>
    <lineage>
        <taxon>Eukaryota</taxon>
        <taxon>Fungi</taxon>
        <taxon>Dikarya</taxon>
        <taxon>Ascomycota</taxon>
        <taxon>Saccharomycotina</taxon>
        <taxon>Pichiomycetes</taxon>
        <taxon>Debaryomycetaceae</taxon>
        <taxon>Hyphopichia</taxon>
    </lineage>
</organism>
<keyword evidence="3" id="KW-1000">Mitochondrion outer membrane</keyword>
<dbReference type="GO" id="GO:0007005">
    <property type="term" value="P:mitochondrion organization"/>
    <property type="evidence" value="ECO:0007669"/>
    <property type="project" value="TreeGrafter"/>
</dbReference>
<accession>A0A1E4RKR3</accession>
<dbReference type="GeneID" id="30993111"/>
<dbReference type="InterPro" id="IPR019564">
    <property type="entry name" value="Sam37/metaxin_N"/>
</dbReference>
<dbReference type="EMBL" id="KV454540">
    <property type="protein sequence ID" value="ODV67791.1"/>
    <property type="molecule type" value="Genomic_DNA"/>
</dbReference>
<evidence type="ECO:0000313" key="9">
    <source>
        <dbReference type="Proteomes" id="UP000095085"/>
    </source>
</evidence>
<comment type="subcellular location">
    <subcellularLocation>
        <location evidence="1">Mitochondrion outer membrane</location>
    </subcellularLocation>
</comment>
<evidence type="ECO:0000256" key="2">
    <source>
        <dbReference type="ARBA" id="ARBA00022448"/>
    </source>
</evidence>
<feature type="domain" description="Mitochondrial outer membrane transport complex Sam37/metaxin N-terminal" evidence="7">
    <location>
        <begin position="31"/>
        <end position="151"/>
    </location>
</feature>
<keyword evidence="6" id="KW-0472">Membrane</keyword>
<dbReference type="Pfam" id="PF10568">
    <property type="entry name" value="Tom37"/>
    <property type="match status" value="1"/>
</dbReference>
<keyword evidence="5" id="KW-0496">Mitochondrion</keyword>